<evidence type="ECO:0000256" key="1">
    <source>
        <dbReference type="SAM" id="Phobius"/>
    </source>
</evidence>
<accession>A0A2S1LGU6</accession>
<dbReference type="Proteomes" id="UP000244527">
    <property type="component" value="Chromosome"/>
</dbReference>
<dbReference type="RefSeq" id="WP_108741878.1">
    <property type="nucleotide sequence ID" value="NZ_CP020918.1"/>
</dbReference>
<dbReference type="EMBL" id="CP020918">
    <property type="protein sequence ID" value="AWG22974.1"/>
    <property type="molecule type" value="Genomic_DNA"/>
</dbReference>
<feature type="transmembrane region" description="Helical" evidence="1">
    <location>
        <begin position="125"/>
        <end position="144"/>
    </location>
</feature>
<keyword evidence="3" id="KW-1185">Reference proteome</keyword>
<dbReference type="AlphaFoldDB" id="A0A2S1LGU6"/>
<organism evidence="2 3">
    <name type="scientific">Flavobacterium faecale</name>
    <dbReference type="NCBI Taxonomy" id="1355330"/>
    <lineage>
        <taxon>Bacteria</taxon>
        <taxon>Pseudomonadati</taxon>
        <taxon>Bacteroidota</taxon>
        <taxon>Flavobacteriia</taxon>
        <taxon>Flavobacteriales</taxon>
        <taxon>Flavobacteriaceae</taxon>
        <taxon>Flavobacterium</taxon>
    </lineage>
</organism>
<proteinExistence type="predicted"/>
<dbReference type="KEGG" id="ffa:FFWV33_16290"/>
<name>A0A2S1LGU6_9FLAO</name>
<evidence type="ECO:0008006" key="4">
    <source>
        <dbReference type="Google" id="ProtNLM"/>
    </source>
</evidence>
<reference evidence="2 3" key="1">
    <citation type="submission" date="2017-04" db="EMBL/GenBank/DDBJ databases">
        <title>Compelte genome sequence of WV33.</title>
        <authorList>
            <person name="Lee P.C."/>
        </authorList>
    </citation>
    <scope>NUCLEOTIDE SEQUENCE [LARGE SCALE GENOMIC DNA]</scope>
    <source>
        <strain evidence="2 3">WV33</strain>
    </source>
</reference>
<evidence type="ECO:0000313" key="2">
    <source>
        <dbReference type="EMBL" id="AWG22974.1"/>
    </source>
</evidence>
<evidence type="ECO:0000313" key="3">
    <source>
        <dbReference type="Proteomes" id="UP000244527"/>
    </source>
</evidence>
<keyword evidence="1" id="KW-0812">Transmembrane</keyword>
<feature type="transmembrane region" description="Helical" evidence="1">
    <location>
        <begin position="58"/>
        <end position="80"/>
    </location>
</feature>
<feature type="transmembrane region" description="Helical" evidence="1">
    <location>
        <begin position="6"/>
        <end position="27"/>
    </location>
</feature>
<sequence>MDIYTLFKVVFASVVATSVMTLVSYALSNVLNKQYREPVLLGYLLDSYAIGQTPTMRIYISWSLHYIIGIALVTAYHLLWQSIGLDKMALNLVFLAICTGLIGVVSWIVIFSICRYKPKMDYMGYFIQIFLVHILFTVIAVYTYCLL</sequence>
<keyword evidence="1" id="KW-1133">Transmembrane helix</keyword>
<keyword evidence="1" id="KW-0472">Membrane</keyword>
<gene>
    <name evidence="2" type="ORF">FFWV33_16290</name>
</gene>
<dbReference type="OrthoDB" id="673991at2"/>
<feature type="transmembrane region" description="Helical" evidence="1">
    <location>
        <begin position="92"/>
        <end position="113"/>
    </location>
</feature>
<protein>
    <recommendedName>
        <fullName evidence="4">DUF2938 domain-containing protein</fullName>
    </recommendedName>
</protein>